<comment type="subcellular location">
    <subcellularLocation>
        <location evidence="4">Endoplasmic reticulum membrane</location>
        <topology evidence="4">Multi-pass membrane protein</topology>
    </subcellularLocation>
</comment>
<evidence type="ECO:0000256" key="4">
    <source>
        <dbReference type="RuleBase" id="RU367023"/>
    </source>
</evidence>
<proteinExistence type="inferred from homology"/>
<dbReference type="AlphaFoldDB" id="A0A2G9HH01"/>
<dbReference type="GO" id="GO:0005789">
    <property type="term" value="C:endoplasmic reticulum membrane"/>
    <property type="evidence" value="ECO:0007669"/>
    <property type="project" value="UniProtKB-SubCell"/>
</dbReference>
<protein>
    <recommendedName>
        <fullName evidence="4">Acyltransferase</fullName>
        <ecNumber evidence="4">2.3.1.-</ecNumber>
    </recommendedName>
</protein>
<comment type="similarity">
    <text evidence="1 4">Belongs to the diacylglycerol acyltransferase family.</text>
</comment>
<reference evidence="6" key="1">
    <citation type="journal article" date="2018" name="Gigascience">
        <title>Genome assembly of the Pink Ipe (Handroanthus impetiginosus, Bignoniaceae), a highly valued, ecologically keystone Neotropical timber forest tree.</title>
        <authorList>
            <person name="Silva-Junior O.B."/>
            <person name="Grattapaglia D."/>
            <person name="Novaes E."/>
            <person name="Collevatti R.G."/>
        </authorList>
    </citation>
    <scope>NUCLEOTIDE SEQUENCE [LARGE SCALE GENOMIC DNA]</scope>
    <source>
        <strain evidence="6">cv. UFG-1</strain>
    </source>
</reference>
<dbReference type="OrthoDB" id="44277at2759"/>
<name>A0A2G9HH01_9LAMI</name>
<gene>
    <name evidence="5" type="ORF">CDL12_10569</name>
</gene>
<accession>A0A2G9HH01</accession>
<keyword evidence="3 5" id="KW-0012">Acyltransferase</keyword>
<dbReference type="EC" id="2.3.1.-" evidence="4"/>
<dbReference type="Pfam" id="PF03982">
    <property type="entry name" value="DAGAT"/>
    <property type="match status" value="1"/>
</dbReference>
<keyword evidence="2 4" id="KW-0808">Transferase</keyword>
<dbReference type="STRING" id="429701.A0A2G9HH01"/>
<dbReference type="PANTHER" id="PTHR22753">
    <property type="entry name" value="TRANSMEMBRANE PROTEIN 68"/>
    <property type="match status" value="1"/>
</dbReference>
<dbReference type="GO" id="GO:0019432">
    <property type="term" value="P:triglyceride biosynthetic process"/>
    <property type="evidence" value="ECO:0007669"/>
    <property type="project" value="UniProtKB-ARBA"/>
</dbReference>
<dbReference type="EMBL" id="NKXS01001802">
    <property type="protein sequence ID" value="PIN16778.1"/>
    <property type="molecule type" value="Genomic_DNA"/>
</dbReference>
<evidence type="ECO:0000256" key="3">
    <source>
        <dbReference type="ARBA" id="ARBA00023315"/>
    </source>
</evidence>
<dbReference type="Proteomes" id="UP000231279">
    <property type="component" value="Unassembled WGS sequence"/>
</dbReference>
<dbReference type="InterPro" id="IPR007130">
    <property type="entry name" value="DAGAT"/>
</dbReference>
<organism evidence="5 6">
    <name type="scientific">Handroanthus impetiginosus</name>
    <dbReference type="NCBI Taxonomy" id="429701"/>
    <lineage>
        <taxon>Eukaryota</taxon>
        <taxon>Viridiplantae</taxon>
        <taxon>Streptophyta</taxon>
        <taxon>Embryophyta</taxon>
        <taxon>Tracheophyta</taxon>
        <taxon>Spermatophyta</taxon>
        <taxon>Magnoliopsida</taxon>
        <taxon>eudicotyledons</taxon>
        <taxon>Gunneridae</taxon>
        <taxon>Pentapetalae</taxon>
        <taxon>asterids</taxon>
        <taxon>lamiids</taxon>
        <taxon>Lamiales</taxon>
        <taxon>Bignoniaceae</taxon>
        <taxon>Crescentiina</taxon>
        <taxon>Tabebuia alliance</taxon>
        <taxon>Handroanthus</taxon>
    </lineage>
</organism>
<evidence type="ECO:0000313" key="6">
    <source>
        <dbReference type="Proteomes" id="UP000231279"/>
    </source>
</evidence>
<dbReference type="GO" id="GO:0004144">
    <property type="term" value="F:diacylglycerol O-acyltransferase activity"/>
    <property type="evidence" value="ECO:0007669"/>
    <property type="project" value="UniProtKB-ARBA"/>
</dbReference>
<sequence>MHSVAATSFNKSQLQLLLPFLEAFPEELHRTLPHLLGFTLGDPIKMAKLISTNKLLSSPSKQLKQLIHVLSVLITGVSSFSDIFQKQTLIWKLKLLKSAAAYSNSRLHAFNAEVLILASGNDSILPSRFEALRLSDSLKNSLVRFFKNNGHTLLLEDGINLLTILKGTFKYRRSKQRDYVKDFLPPSSSEVHDAFDHKLGLFRVAISPVMFSTLSDGKIVRGLKGIPDQGPVLLVGYHMLLGSEVGAIVEEFLKEKNIMVHGIAHPEVFSKNMEETLQPMSGFDYFKIFGAIPVSASNLCKLLSKKSYVLLYPGGVREALHRKGEQYKLFWPKEPEFVRMAIKYGARIVPFGVVGEDDLVELFLDYNDLMNVPHVKEQIKLRNEKAARVRAGAEVKGEISNQDFFIPGFFPKLPGRFYFLFGKPMETKGKEEILKNKDMAMEFYLEIKAEVERNIAYLMKKREEDPYRFLFDRLLYRAISAPVNQVPTFEP</sequence>
<evidence type="ECO:0000256" key="2">
    <source>
        <dbReference type="ARBA" id="ARBA00022679"/>
    </source>
</evidence>
<keyword evidence="4" id="KW-0256">Endoplasmic reticulum</keyword>
<evidence type="ECO:0000313" key="5">
    <source>
        <dbReference type="EMBL" id="PIN16778.1"/>
    </source>
</evidence>
<comment type="caution">
    <text evidence="5">The sequence shown here is derived from an EMBL/GenBank/DDBJ whole genome shotgun (WGS) entry which is preliminary data.</text>
</comment>
<dbReference type="PANTHER" id="PTHR22753:SF14">
    <property type="entry name" value="MONOACYLGLYCEROL_DIACYLGLYCEROL O-ACYLTRANSFERASE"/>
    <property type="match status" value="1"/>
</dbReference>
<evidence type="ECO:0000256" key="1">
    <source>
        <dbReference type="ARBA" id="ARBA00005420"/>
    </source>
</evidence>
<keyword evidence="6" id="KW-1185">Reference proteome</keyword>
<dbReference type="CDD" id="cd07987">
    <property type="entry name" value="LPLAT_MGAT-like"/>
    <property type="match status" value="1"/>
</dbReference>